<comment type="caution">
    <text evidence="2">The sequence shown here is derived from an EMBL/GenBank/DDBJ whole genome shotgun (WGS) entry which is preliminary data.</text>
</comment>
<evidence type="ECO:0000259" key="1">
    <source>
        <dbReference type="Pfam" id="PF25298"/>
    </source>
</evidence>
<feature type="domain" description="FP protein C-terminal" evidence="1">
    <location>
        <begin position="65"/>
        <end position="116"/>
    </location>
</feature>
<dbReference type="Pfam" id="PF25298">
    <property type="entry name" value="Baculo_FP_2nd"/>
    <property type="match status" value="1"/>
</dbReference>
<dbReference type="Proteomes" id="UP000823941">
    <property type="component" value="Chromosome 29"/>
</dbReference>
<name>A0ABQ7PTG6_PLUXY</name>
<sequence length="122" mass="14206">MDIYRSNVKNDSIGSIIVEISSKLQKDNFIRSVKNFNKGQSERLNTSHIKINGPIKQIFVSECLTKKGKRLFYMAREFAKENQYKFCWTLNGRVMLRKNEGAPMIRVDDEKDLTKLSQSKNN</sequence>
<dbReference type="InterPro" id="IPR057251">
    <property type="entry name" value="FP_C"/>
</dbReference>
<reference evidence="2 3" key="1">
    <citation type="submission" date="2021-06" db="EMBL/GenBank/DDBJ databases">
        <title>A haploid diamondback moth (Plutella xylostella L.) genome assembly resolves 31 chromosomes and identifies a diamide resistance mutation.</title>
        <authorList>
            <person name="Ward C.M."/>
            <person name="Perry K.D."/>
            <person name="Baker G."/>
            <person name="Powis K."/>
            <person name="Heckel D.G."/>
            <person name="Baxter S.W."/>
        </authorList>
    </citation>
    <scope>NUCLEOTIDE SEQUENCE [LARGE SCALE GENOMIC DNA]</scope>
    <source>
        <strain evidence="2 3">LV</strain>
        <tissue evidence="2">Single pupa</tissue>
    </source>
</reference>
<organism evidence="2 3">
    <name type="scientific">Plutella xylostella</name>
    <name type="common">Diamondback moth</name>
    <name type="synonym">Plutella maculipennis</name>
    <dbReference type="NCBI Taxonomy" id="51655"/>
    <lineage>
        <taxon>Eukaryota</taxon>
        <taxon>Metazoa</taxon>
        <taxon>Ecdysozoa</taxon>
        <taxon>Arthropoda</taxon>
        <taxon>Hexapoda</taxon>
        <taxon>Insecta</taxon>
        <taxon>Pterygota</taxon>
        <taxon>Neoptera</taxon>
        <taxon>Endopterygota</taxon>
        <taxon>Lepidoptera</taxon>
        <taxon>Glossata</taxon>
        <taxon>Ditrysia</taxon>
        <taxon>Yponomeutoidea</taxon>
        <taxon>Plutellidae</taxon>
        <taxon>Plutella</taxon>
    </lineage>
</organism>
<accession>A0ABQ7PTG6</accession>
<gene>
    <name evidence="2" type="ORF">JYU34_021396</name>
</gene>
<proteinExistence type="predicted"/>
<evidence type="ECO:0000313" key="2">
    <source>
        <dbReference type="EMBL" id="KAG7296271.1"/>
    </source>
</evidence>
<keyword evidence="3" id="KW-1185">Reference proteome</keyword>
<evidence type="ECO:0000313" key="3">
    <source>
        <dbReference type="Proteomes" id="UP000823941"/>
    </source>
</evidence>
<protein>
    <recommendedName>
        <fullName evidence="1">FP protein C-terminal domain-containing protein</fullName>
    </recommendedName>
</protein>
<dbReference type="EMBL" id="JAHIBW010000029">
    <property type="protein sequence ID" value="KAG7296271.1"/>
    <property type="molecule type" value="Genomic_DNA"/>
</dbReference>